<dbReference type="Pfam" id="PF13673">
    <property type="entry name" value="Acetyltransf_10"/>
    <property type="match status" value="1"/>
</dbReference>
<evidence type="ECO:0000313" key="3">
    <source>
        <dbReference type="Proteomes" id="UP000516057"/>
    </source>
</evidence>
<organism evidence="2 3">
    <name type="scientific">Paenacidovorax monticola</name>
    <dbReference type="NCBI Taxonomy" id="1926868"/>
    <lineage>
        <taxon>Bacteria</taxon>
        <taxon>Pseudomonadati</taxon>
        <taxon>Pseudomonadota</taxon>
        <taxon>Betaproteobacteria</taxon>
        <taxon>Burkholderiales</taxon>
        <taxon>Comamonadaceae</taxon>
        <taxon>Paenacidovorax</taxon>
    </lineage>
</organism>
<dbReference type="SUPFAM" id="SSF55729">
    <property type="entry name" value="Acyl-CoA N-acyltransferases (Nat)"/>
    <property type="match status" value="1"/>
</dbReference>
<evidence type="ECO:0000259" key="1">
    <source>
        <dbReference type="Pfam" id="PF13673"/>
    </source>
</evidence>
<dbReference type="InterPro" id="IPR000182">
    <property type="entry name" value="GNAT_dom"/>
</dbReference>
<name>A0A7H0HKE4_9BURK</name>
<accession>A0A7H0HKE4</accession>
<keyword evidence="2" id="KW-0808">Transferase</keyword>
<dbReference type="EMBL" id="CP060790">
    <property type="protein sequence ID" value="QNP61010.1"/>
    <property type="molecule type" value="Genomic_DNA"/>
</dbReference>
<dbReference type="Gene3D" id="3.40.630.30">
    <property type="match status" value="1"/>
</dbReference>
<dbReference type="KEGG" id="amon:H9L24_09845"/>
<feature type="domain" description="N-acetyltransferase" evidence="1">
    <location>
        <begin position="11"/>
        <end position="48"/>
    </location>
</feature>
<dbReference type="GO" id="GO:0016747">
    <property type="term" value="F:acyltransferase activity, transferring groups other than amino-acyl groups"/>
    <property type="evidence" value="ECO:0007669"/>
    <property type="project" value="InterPro"/>
</dbReference>
<gene>
    <name evidence="2" type="ORF">H9L24_09845</name>
</gene>
<reference evidence="2 3" key="1">
    <citation type="submission" date="2020-08" db="EMBL/GenBank/DDBJ databases">
        <title>Genome sequence of Acidovorax monticola KACC 19171T.</title>
        <authorList>
            <person name="Hyun D.-W."/>
            <person name="Bae J.-W."/>
        </authorList>
    </citation>
    <scope>NUCLEOTIDE SEQUENCE [LARGE SCALE GENOMIC DNA]</scope>
    <source>
        <strain evidence="2 3">KACC 19171</strain>
    </source>
</reference>
<evidence type="ECO:0000313" key="2">
    <source>
        <dbReference type="EMBL" id="QNP61010.1"/>
    </source>
</evidence>
<dbReference type="InterPro" id="IPR016181">
    <property type="entry name" value="Acyl_CoA_acyltransferase"/>
</dbReference>
<dbReference type="Proteomes" id="UP000516057">
    <property type="component" value="Chromosome"/>
</dbReference>
<sequence length="53" mass="5588">MREGLAPDLRPFTVNASLNAVAVYERLGFAATGPRQERNGIAFVPMAAALEGA</sequence>
<dbReference type="AlphaFoldDB" id="A0A7H0HKE4"/>
<keyword evidence="3" id="KW-1185">Reference proteome</keyword>
<proteinExistence type="predicted"/>
<protein>
    <submittedName>
        <fullName evidence="2">GNAT family N-acetyltransferase</fullName>
    </submittedName>
</protein>